<reference evidence="1" key="2">
    <citation type="submission" date="2014-06" db="EMBL/GenBank/DDBJ databases">
        <authorList>
            <person name="Hu T."/>
            <person name="Eisen M.B."/>
            <person name="Thornton K.R."/>
            <person name="Andolfatto P."/>
        </authorList>
    </citation>
    <scope>NUCLEOTIDE SEQUENCE</scope>
    <source>
        <strain evidence="1">W501</strain>
    </source>
</reference>
<gene>
    <name evidence="1" type="primary">Dsim\GD26875</name>
    <name evidence="1" type="ORF">Dsimw501_GD26875</name>
</gene>
<sequence>MLTMATQNGKNQIANEGAHVIPRIRIRSVGDGPDHGGGGLRVALRWIGGVSCFDHGIGTGMDFVRIMRAASGRVRVLGG</sequence>
<evidence type="ECO:0000313" key="1">
    <source>
        <dbReference type="EMBL" id="KMY92871.1"/>
    </source>
</evidence>
<name>A0A0J9RA08_DROSI</name>
<organism evidence="1">
    <name type="scientific">Drosophila simulans</name>
    <name type="common">Fruit fly</name>
    <dbReference type="NCBI Taxonomy" id="7240"/>
    <lineage>
        <taxon>Eukaryota</taxon>
        <taxon>Metazoa</taxon>
        <taxon>Ecdysozoa</taxon>
        <taxon>Arthropoda</taxon>
        <taxon>Hexapoda</taxon>
        <taxon>Insecta</taxon>
        <taxon>Pterygota</taxon>
        <taxon>Neoptera</taxon>
        <taxon>Endopterygota</taxon>
        <taxon>Diptera</taxon>
        <taxon>Brachycera</taxon>
        <taxon>Muscomorpha</taxon>
        <taxon>Ephydroidea</taxon>
        <taxon>Drosophilidae</taxon>
        <taxon>Drosophila</taxon>
        <taxon>Sophophora</taxon>
    </lineage>
</organism>
<accession>A0A0J9RA08</accession>
<dbReference type="EMBL" id="CM002911">
    <property type="protein sequence ID" value="KMY92871.1"/>
    <property type="molecule type" value="Genomic_DNA"/>
</dbReference>
<reference evidence="1" key="1">
    <citation type="journal article" date="2013" name="Genome Res.">
        <title>A second-generation assembly of the Drosophila simulans genome provides new insights into patterns of lineage-specific divergence.</title>
        <authorList>
            <person name="Hu T.T."/>
            <person name="Eisen M.B."/>
            <person name="Thornton K.R."/>
            <person name="Andolfatto P."/>
        </authorList>
    </citation>
    <scope>NUCLEOTIDE SEQUENCE [LARGE SCALE GENOMIC DNA]</scope>
    <source>
        <strain evidence="1">W501</strain>
    </source>
</reference>
<dbReference type="KEGG" id="dsi:Dsimw501_GD26875"/>
<dbReference type="Proteomes" id="UP000035880">
    <property type="component" value="Chromosome 2R"/>
</dbReference>
<dbReference type="AlphaFoldDB" id="A0A0J9RA08"/>
<dbReference type="Bgee" id="FBgn0268165">
    <property type="expression patterns" value="Expressed in male reproductive system and 2 other cell types or tissues"/>
</dbReference>
<reference evidence="1" key="3">
    <citation type="submission" date="2015-04" db="EMBL/GenBank/DDBJ databases">
        <authorList>
            <consortium name="FlyBase"/>
        </authorList>
    </citation>
    <scope>NUCLEOTIDE SEQUENCE</scope>
    <source>
        <strain evidence="1">W501</strain>
    </source>
</reference>
<proteinExistence type="predicted"/>
<protein>
    <submittedName>
        <fullName evidence="1">Uncharacterized protein</fullName>
    </submittedName>
</protein>